<dbReference type="InterPro" id="IPR020809">
    <property type="entry name" value="Enolase_CS"/>
</dbReference>
<evidence type="ECO:0000259" key="16">
    <source>
        <dbReference type="SMART" id="SM01193"/>
    </source>
</evidence>
<dbReference type="Pfam" id="PF03952">
    <property type="entry name" value="Enolase_N"/>
    <property type="match status" value="1"/>
</dbReference>
<dbReference type="InterPro" id="IPR029017">
    <property type="entry name" value="Enolase-like_N"/>
</dbReference>
<feature type="binding site" evidence="13">
    <location>
        <position position="283"/>
    </location>
    <ligand>
        <name>substrate</name>
    </ligand>
</feature>
<keyword evidence="9 11" id="KW-0324">Glycolysis</keyword>
<keyword evidence="5 11" id="KW-0963">Cytoplasm</keyword>
<dbReference type="PROSITE" id="PS00164">
    <property type="entry name" value="ENOLASE"/>
    <property type="match status" value="1"/>
</dbReference>
<dbReference type="RefSeq" id="WP_100349717.1">
    <property type="nucleotide sequence ID" value="NZ_PGTZ01000007.1"/>
</dbReference>
<feature type="binding site" evidence="13">
    <location>
        <position position="310"/>
    </location>
    <ligand>
        <name>substrate</name>
    </ligand>
</feature>
<dbReference type="SUPFAM" id="SSF51604">
    <property type="entry name" value="Enolase C-terminal domain-like"/>
    <property type="match status" value="1"/>
</dbReference>
<evidence type="ECO:0000313" key="17">
    <source>
        <dbReference type="EMBL" id="PJI94134.1"/>
    </source>
</evidence>
<dbReference type="Gene3D" id="3.30.390.10">
    <property type="entry name" value="Enolase-like, N-terminal domain"/>
    <property type="match status" value="1"/>
</dbReference>
<evidence type="ECO:0000256" key="2">
    <source>
        <dbReference type="ARBA" id="ARBA00009604"/>
    </source>
</evidence>
<feature type="active site" description="Proton acceptor" evidence="11 12">
    <location>
        <position position="335"/>
    </location>
</feature>
<evidence type="ECO:0000256" key="13">
    <source>
        <dbReference type="PIRSR" id="PIRSR001400-2"/>
    </source>
</evidence>
<dbReference type="NCBIfam" id="TIGR01060">
    <property type="entry name" value="eno"/>
    <property type="match status" value="1"/>
</dbReference>
<dbReference type="InterPro" id="IPR020810">
    <property type="entry name" value="Enolase_C"/>
</dbReference>
<keyword evidence="8 11" id="KW-0460">Magnesium</keyword>
<dbReference type="SFLD" id="SFLDG00178">
    <property type="entry name" value="enolase"/>
    <property type="match status" value="1"/>
</dbReference>
<feature type="binding site" evidence="11">
    <location>
        <position position="365"/>
    </location>
    <ligand>
        <name>(2R)-2-phosphoglycerate</name>
        <dbReference type="ChEBI" id="CHEBI:58289"/>
    </ligand>
</feature>
<evidence type="ECO:0000256" key="4">
    <source>
        <dbReference type="ARBA" id="ARBA00017068"/>
    </source>
</evidence>
<dbReference type="CDD" id="cd03313">
    <property type="entry name" value="enolase"/>
    <property type="match status" value="1"/>
</dbReference>
<feature type="binding site" evidence="13">
    <location>
        <position position="155"/>
    </location>
    <ligand>
        <name>substrate</name>
    </ligand>
</feature>
<feature type="binding site" evidence="11">
    <location>
        <position position="335"/>
    </location>
    <ligand>
        <name>(2R)-2-phosphoglycerate</name>
        <dbReference type="ChEBI" id="CHEBI:58289"/>
    </ligand>
</feature>
<dbReference type="PRINTS" id="PR00148">
    <property type="entry name" value="ENOLASE"/>
</dbReference>
<dbReference type="PIRSF" id="PIRSF001400">
    <property type="entry name" value="Enolase"/>
    <property type="match status" value="1"/>
</dbReference>
<dbReference type="SFLD" id="SFLDF00002">
    <property type="entry name" value="enolase"/>
    <property type="match status" value="1"/>
</dbReference>
<dbReference type="GO" id="GO:0004634">
    <property type="term" value="F:phosphopyruvate hydratase activity"/>
    <property type="evidence" value="ECO:0007669"/>
    <property type="project" value="UniProtKB-UniRule"/>
</dbReference>
<keyword evidence="10 11" id="KW-0456">Lyase</keyword>
<feature type="binding site" evidence="13">
    <location>
        <position position="164"/>
    </location>
    <ligand>
        <name>substrate</name>
    </ligand>
</feature>
<dbReference type="SUPFAM" id="SSF54826">
    <property type="entry name" value="Enolase N-terminal domain-like"/>
    <property type="match status" value="1"/>
</dbReference>
<comment type="function">
    <text evidence="11">Catalyzes the reversible conversion of 2-phosphoglycerate (2-PG) into phosphoenolpyruvate (PEP). It is essential for the degradation of carbohydrates via glycolysis.</text>
</comment>
<reference evidence="17 18" key="1">
    <citation type="submission" date="2017-11" db="EMBL/GenBank/DDBJ databases">
        <title>Genomic Encyclopedia of Archaeal and Bacterial Type Strains, Phase II (KMG-II): From Individual Species to Whole Genera.</title>
        <authorList>
            <person name="Goeker M."/>
        </authorList>
    </citation>
    <scope>NUCLEOTIDE SEQUENCE [LARGE SCALE GENOMIC DNA]</scope>
    <source>
        <strain evidence="17 18">DSM 22413</strain>
    </source>
</reference>
<feature type="binding site" evidence="11 14">
    <location>
        <position position="242"/>
    </location>
    <ligand>
        <name>Mg(2+)</name>
        <dbReference type="ChEBI" id="CHEBI:18420"/>
    </ligand>
</feature>
<dbReference type="InterPro" id="IPR020811">
    <property type="entry name" value="Enolase_N"/>
</dbReference>
<dbReference type="GO" id="GO:0000015">
    <property type="term" value="C:phosphopyruvate hydratase complex"/>
    <property type="evidence" value="ECO:0007669"/>
    <property type="project" value="InterPro"/>
</dbReference>
<dbReference type="FunFam" id="3.30.390.10:FF:000001">
    <property type="entry name" value="Enolase"/>
    <property type="match status" value="1"/>
</dbReference>
<evidence type="ECO:0000256" key="1">
    <source>
        <dbReference type="ARBA" id="ARBA00005031"/>
    </source>
</evidence>
<dbReference type="GO" id="GO:0005576">
    <property type="term" value="C:extracellular region"/>
    <property type="evidence" value="ECO:0007669"/>
    <property type="project" value="UniProtKB-SubCell"/>
</dbReference>
<dbReference type="GO" id="GO:0009986">
    <property type="term" value="C:cell surface"/>
    <property type="evidence" value="ECO:0007669"/>
    <property type="project" value="UniProtKB-SubCell"/>
</dbReference>
<evidence type="ECO:0000256" key="5">
    <source>
        <dbReference type="ARBA" id="ARBA00022490"/>
    </source>
</evidence>
<dbReference type="GO" id="GO:0006096">
    <property type="term" value="P:glycolytic process"/>
    <property type="evidence" value="ECO:0007669"/>
    <property type="project" value="UniProtKB-UniRule"/>
</dbReference>
<comment type="similarity">
    <text evidence="2 11">Belongs to the enolase family.</text>
</comment>
<dbReference type="EMBL" id="PGTZ01000007">
    <property type="protein sequence ID" value="PJI94134.1"/>
    <property type="molecule type" value="Genomic_DNA"/>
</dbReference>
<dbReference type="Gene3D" id="3.20.20.120">
    <property type="entry name" value="Enolase-like C-terminal domain"/>
    <property type="match status" value="1"/>
</dbReference>
<dbReference type="GO" id="GO:0000287">
    <property type="term" value="F:magnesium ion binding"/>
    <property type="evidence" value="ECO:0007669"/>
    <property type="project" value="UniProtKB-UniRule"/>
</dbReference>
<dbReference type="FunFam" id="3.20.20.120:FF:000001">
    <property type="entry name" value="Enolase"/>
    <property type="match status" value="1"/>
</dbReference>
<feature type="binding site" evidence="11">
    <location>
        <position position="386"/>
    </location>
    <ligand>
        <name>(2R)-2-phosphoglycerate</name>
        <dbReference type="ChEBI" id="CHEBI:58289"/>
    </ligand>
</feature>
<comment type="catalytic activity">
    <reaction evidence="11">
        <text>(2R)-2-phosphoglycerate = phosphoenolpyruvate + H2O</text>
        <dbReference type="Rhea" id="RHEA:10164"/>
        <dbReference type="ChEBI" id="CHEBI:15377"/>
        <dbReference type="ChEBI" id="CHEBI:58289"/>
        <dbReference type="ChEBI" id="CHEBI:58702"/>
        <dbReference type="EC" id="4.2.1.11"/>
    </reaction>
</comment>
<dbReference type="OrthoDB" id="9804716at2"/>
<feature type="domain" description="Enolase C-terminal TIM barrel" evidence="15">
    <location>
        <begin position="139"/>
        <end position="423"/>
    </location>
</feature>
<dbReference type="PANTHER" id="PTHR11902:SF1">
    <property type="entry name" value="ENOLASE"/>
    <property type="match status" value="1"/>
</dbReference>
<evidence type="ECO:0000256" key="11">
    <source>
        <dbReference type="HAMAP-Rule" id="MF_00318"/>
    </source>
</evidence>
<dbReference type="Pfam" id="PF00113">
    <property type="entry name" value="Enolase_C"/>
    <property type="match status" value="1"/>
</dbReference>
<dbReference type="PANTHER" id="PTHR11902">
    <property type="entry name" value="ENOLASE"/>
    <property type="match status" value="1"/>
</dbReference>
<keyword evidence="18" id="KW-1185">Reference proteome</keyword>
<feature type="binding site" evidence="11">
    <location>
        <position position="364"/>
    </location>
    <ligand>
        <name>(2R)-2-phosphoglycerate</name>
        <dbReference type="ChEBI" id="CHEBI:58289"/>
    </ligand>
</feature>
<evidence type="ECO:0000313" key="18">
    <source>
        <dbReference type="Proteomes" id="UP000231586"/>
    </source>
</evidence>
<dbReference type="UniPathway" id="UPA00109">
    <property type="reaction ID" value="UER00187"/>
</dbReference>
<organism evidence="17 18">
    <name type="scientific">Luteimicrobium subarcticum</name>
    <dbReference type="NCBI Taxonomy" id="620910"/>
    <lineage>
        <taxon>Bacteria</taxon>
        <taxon>Bacillati</taxon>
        <taxon>Actinomycetota</taxon>
        <taxon>Actinomycetes</taxon>
        <taxon>Micrococcales</taxon>
        <taxon>Luteimicrobium</taxon>
    </lineage>
</organism>
<comment type="subcellular location">
    <subcellularLocation>
        <location evidence="11">Cytoplasm</location>
    </subcellularLocation>
    <subcellularLocation>
        <location evidence="11">Secreted</location>
    </subcellularLocation>
    <subcellularLocation>
        <location evidence="11">Cell surface</location>
    </subcellularLocation>
    <text evidence="11">Fractions of enolase are present in both the cytoplasm and on the cell surface.</text>
</comment>
<evidence type="ECO:0000256" key="9">
    <source>
        <dbReference type="ARBA" id="ARBA00023152"/>
    </source>
</evidence>
<dbReference type="InterPro" id="IPR036849">
    <property type="entry name" value="Enolase-like_C_sf"/>
</dbReference>
<comment type="pathway">
    <text evidence="1 11">Carbohydrate degradation; glycolysis; pyruvate from D-glyceraldehyde 3-phosphate: step 4/5.</text>
</comment>
<feature type="binding site" evidence="11">
    <location>
        <position position="163"/>
    </location>
    <ligand>
        <name>(2R)-2-phosphoglycerate</name>
        <dbReference type="ChEBI" id="CHEBI:58289"/>
    </ligand>
</feature>
<evidence type="ECO:0000256" key="7">
    <source>
        <dbReference type="ARBA" id="ARBA00022723"/>
    </source>
</evidence>
<comment type="caution">
    <text evidence="17">The sequence shown here is derived from an EMBL/GenBank/DDBJ whole genome shotgun (WGS) entry which is preliminary data.</text>
</comment>
<dbReference type="HAMAP" id="MF_00318">
    <property type="entry name" value="Enolase"/>
    <property type="match status" value="1"/>
</dbReference>
<proteinExistence type="inferred from homology"/>
<sequence length="426" mass="45060">MASIEAVGAREILDSRGNPTVEVEVVLDDGTFARAGVPSGASTGAFEAVERRDGDKGRYLGKGVQGAVDAVNDEIAPELVGFEAEDQRLVDQALIDLDGTPNKGRLGANAILGVSLAVAKGAAKSAGLELYRYVGGPNAHVLPVPMMNILNGGSHADSNVDIQEFMVAPIGASTFREALRTGAEVYHSLKAVLKEQGLATGLGDEGGFAPNLSSNRAALDLILVAIEKAGFKPGVDVGLALDVASTEFFKDGAYQFEGRPHSTDEMVAYYEQLVADYPLVSIEDPLSEDEWGAWSSLVAQVGDKVQIVGDDLFVTNPERLARGIEEKSANSLLVKLNQIGTLTETLEAVEMAQRAGFTAMTSHRSGETEDTTIADLAVATNAGQIKTGAPARGERINKYNQLLRIEEALDDAAVYAGRSAFPRWKA</sequence>
<keyword evidence="6 11" id="KW-0964">Secreted</keyword>
<accession>A0A2M8WTC9</accession>
<feature type="binding site" evidence="11 14">
    <location>
        <position position="310"/>
    </location>
    <ligand>
        <name>Mg(2+)</name>
        <dbReference type="ChEBI" id="CHEBI:18420"/>
    </ligand>
</feature>
<name>A0A2M8WTC9_9MICO</name>
<evidence type="ECO:0000256" key="3">
    <source>
        <dbReference type="ARBA" id="ARBA00012058"/>
    </source>
</evidence>
<evidence type="ECO:0000256" key="6">
    <source>
        <dbReference type="ARBA" id="ARBA00022525"/>
    </source>
</evidence>
<evidence type="ECO:0000256" key="8">
    <source>
        <dbReference type="ARBA" id="ARBA00022842"/>
    </source>
</evidence>
<evidence type="ECO:0000256" key="14">
    <source>
        <dbReference type="PIRSR" id="PIRSR001400-3"/>
    </source>
</evidence>
<evidence type="ECO:0000256" key="12">
    <source>
        <dbReference type="PIRSR" id="PIRSR001400-1"/>
    </source>
</evidence>
<dbReference type="EC" id="4.2.1.11" evidence="3 11"/>
<protein>
    <recommendedName>
        <fullName evidence="4 11">Enolase</fullName>
        <ecNumber evidence="3 11">4.2.1.11</ecNumber>
    </recommendedName>
    <alternativeName>
        <fullName evidence="11">2-phospho-D-glycerate hydro-lyase</fullName>
    </alternativeName>
    <alternativeName>
        <fullName evidence="11">2-phosphoglycerate dehydratase</fullName>
    </alternativeName>
</protein>
<feature type="active site" description="Proton donor" evidence="11 12">
    <location>
        <position position="205"/>
    </location>
</feature>
<dbReference type="SMART" id="SM01193">
    <property type="entry name" value="Enolase_N"/>
    <property type="match status" value="1"/>
</dbReference>
<feature type="binding site" evidence="13">
    <location>
        <begin position="362"/>
        <end position="365"/>
    </location>
    <ligand>
        <name>substrate</name>
    </ligand>
</feature>
<feature type="domain" description="Enolase N-terminal" evidence="16">
    <location>
        <begin position="4"/>
        <end position="134"/>
    </location>
</feature>
<dbReference type="SMART" id="SM01192">
    <property type="entry name" value="Enolase_C"/>
    <property type="match status" value="1"/>
</dbReference>
<feature type="binding site" evidence="13">
    <location>
        <position position="386"/>
    </location>
    <ligand>
        <name>substrate</name>
    </ligand>
</feature>
<feature type="binding site" evidence="11 14">
    <location>
        <position position="283"/>
    </location>
    <ligand>
        <name>Mg(2+)</name>
        <dbReference type="ChEBI" id="CHEBI:18420"/>
    </ligand>
</feature>
<dbReference type="Proteomes" id="UP000231586">
    <property type="component" value="Unassembled WGS sequence"/>
</dbReference>
<dbReference type="SFLD" id="SFLDS00001">
    <property type="entry name" value="Enolase"/>
    <property type="match status" value="1"/>
</dbReference>
<dbReference type="AlphaFoldDB" id="A0A2M8WTC9"/>
<comment type="cofactor">
    <cofactor evidence="14">
        <name>Mg(2+)</name>
        <dbReference type="ChEBI" id="CHEBI:18420"/>
    </cofactor>
    <text evidence="14">Mg(2+) is required for catalysis and for stabilizing the dimer.</text>
</comment>
<evidence type="ECO:0000259" key="15">
    <source>
        <dbReference type="SMART" id="SM01192"/>
    </source>
</evidence>
<evidence type="ECO:0000256" key="10">
    <source>
        <dbReference type="ARBA" id="ARBA00023239"/>
    </source>
</evidence>
<dbReference type="InterPro" id="IPR000941">
    <property type="entry name" value="Enolase"/>
</dbReference>
<keyword evidence="7 11" id="KW-0479">Metal-binding</keyword>
<comment type="cofactor">
    <cofactor evidence="11">
        <name>Mg(2+)</name>
        <dbReference type="ChEBI" id="CHEBI:18420"/>
    </cofactor>
    <text evidence="11">Binds a second Mg(2+) ion via substrate during catalysis.</text>
</comment>
<gene>
    <name evidence="11" type="primary">eno</name>
    <name evidence="17" type="ORF">CLV34_1620</name>
</gene>